<sequence length="95" mass="10733">MFYNDLDNDDSKVNGVLTWDGAADEAEVKAYNVYFVSQSNVRTLMKSIPKGSTYEYTFNELAVPGHSEKLAVYAVDSSDAEYPAHAWVYYFNLTL</sequence>
<dbReference type="EMBL" id="LGIQ01000011">
    <property type="protein sequence ID" value="KNB69941.1"/>
    <property type="molecule type" value="Genomic_DNA"/>
</dbReference>
<reference evidence="3" key="1">
    <citation type="submission" date="2015-07" db="EMBL/GenBank/DDBJ databases">
        <title>Genome sequencing project for genomic taxonomy and phylogenomics of Bacillus-like bacteria.</title>
        <authorList>
            <person name="Liu B."/>
            <person name="Wang J."/>
            <person name="Zhu Y."/>
            <person name="Liu G."/>
            <person name="Chen Q."/>
            <person name="Chen Z."/>
            <person name="Lan J."/>
            <person name="Che J."/>
            <person name="Ge C."/>
            <person name="Shi H."/>
            <person name="Pan Z."/>
            <person name="Liu X."/>
        </authorList>
    </citation>
    <scope>NUCLEOTIDE SEQUENCE [LARGE SCALE GENOMIC DNA]</scope>
    <source>
        <strain evidence="3">DSM 9887</strain>
    </source>
</reference>
<dbReference type="EMBL" id="BJON01000009">
    <property type="protein sequence ID" value="GED68699.1"/>
    <property type="molecule type" value="Genomic_DNA"/>
</dbReference>
<dbReference type="STRING" id="54915.ADS79_29360"/>
<dbReference type="Proteomes" id="UP000036834">
    <property type="component" value="Unassembled WGS sequence"/>
</dbReference>
<organism evidence="2 3">
    <name type="scientific">Brevibacillus reuszeri</name>
    <dbReference type="NCBI Taxonomy" id="54915"/>
    <lineage>
        <taxon>Bacteria</taxon>
        <taxon>Bacillati</taxon>
        <taxon>Bacillota</taxon>
        <taxon>Bacilli</taxon>
        <taxon>Bacillales</taxon>
        <taxon>Paenibacillaceae</taxon>
        <taxon>Brevibacillus</taxon>
    </lineage>
</organism>
<dbReference type="OrthoDB" id="9877496at2"/>
<name>A0A0K9YMP6_9BACL</name>
<evidence type="ECO:0000313" key="2">
    <source>
        <dbReference type="EMBL" id="KNB69941.1"/>
    </source>
</evidence>
<reference evidence="1 4" key="3">
    <citation type="submission" date="2019-06" db="EMBL/GenBank/DDBJ databases">
        <title>Whole genome shotgun sequence of Brevibacillus reuszeri NBRC 15719.</title>
        <authorList>
            <person name="Hosoyama A."/>
            <person name="Uohara A."/>
            <person name="Ohji S."/>
            <person name="Ichikawa N."/>
        </authorList>
    </citation>
    <scope>NUCLEOTIDE SEQUENCE [LARGE SCALE GENOMIC DNA]</scope>
    <source>
        <strain evidence="1 4">NBRC 15719</strain>
    </source>
</reference>
<evidence type="ECO:0000313" key="4">
    <source>
        <dbReference type="Proteomes" id="UP000319578"/>
    </source>
</evidence>
<dbReference type="RefSeq" id="WP_049741979.1">
    <property type="nucleotide sequence ID" value="NZ_BJON01000009.1"/>
</dbReference>
<keyword evidence="4" id="KW-1185">Reference proteome</keyword>
<gene>
    <name evidence="2" type="ORF">ADS79_29360</name>
    <name evidence="1" type="ORF">BRE01_24010</name>
</gene>
<protein>
    <submittedName>
        <fullName evidence="2">Uncharacterized protein</fullName>
    </submittedName>
</protein>
<accession>A0A0K9YMP6</accession>
<dbReference type="AlphaFoldDB" id="A0A0K9YMP6"/>
<comment type="caution">
    <text evidence="2">The sequence shown here is derived from an EMBL/GenBank/DDBJ whole genome shotgun (WGS) entry which is preliminary data.</text>
</comment>
<dbReference type="PATRIC" id="fig|54915.3.peg.5088"/>
<evidence type="ECO:0000313" key="1">
    <source>
        <dbReference type="EMBL" id="GED68699.1"/>
    </source>
</evidence>
<evidence type="ECO:0000313" key="3">
    <source>
        <dbReference type="Proteomes" id="UP000036834"/>
    </source>
</evidence>
<dbReference type="Proteomes" id="UP000319578">
    <property type="component" value="Unassembled WGS sequence"/>
</dbReference>
<reference evidence="2" key="2">
    <citation type="submission" date="2015-07" db="EMBL/GenBank/DDBJ databases">
        <title>MeaNS - Measles Nucleotide Surveillance Program.</title>
        <authorList>
            <person name="Tran T."/>
            <person name="Druce J."/>
        </authorList>
    </citation>
    <scope>NUCLEOTIDE SEQUENCE</scope>
    <source>
        <strain evidence="2">DSM 9887</strain>
    </source>
</reference>
<proteinExistence type="predicted"/>